<accession>A0A498LYD8</accession>
<dbReference type="Proteomes" id="UP000290572">
    <property type="component" value="Unassembled WGS sequence"/>
</dbReference>
<sequence>MPRSVPHHMSRGELQMRRGRRERYGRLTRRWLQIFPFSVFISSEICVSDTSVPQLLEEQLPAARRQLNPRVVKDVSAD</sequence>
<reference evidence="1 2" key="1">
    <citation type="submission" date="2018-03" db="EMBL/GenBank/DDBJ databases">
        <title>Draft genome sequence of Rohu Carp (Labeo rohita).</title>
        <authorList>
            <person name="Das P."/>
            <person name="Kushwaha B."/>
            <person name="Joshi C.G."/>
            <person name="Kumar D."/>
            <person name="Nagpure N.S."/>
            <person name="Sahoo L."/>
            <person name="Das S.P."/>
            <person name="Bit A."/>
            <person name="Patnaik S."/>
            <person name="Meher P.K."/>
            <person name="Jayasankar P."/>
            <person name="Koringa P.G."/>
            <person name="Patel N.V."/>
            <person name="Hinsu A.T."/>
            <person name="Kumar R."/>
            <person name="Pandey M."/>
            <person name="Agarwal S."/>
            <person name="Srivastava S."/>
            <person name="Singh M."/>
            <person name="Iquebal M.A."/>
            <person name="Jaiswal S."/>
            <person name="Angadi U.B."/>
            <person name="Kumar N."/>
            <person name="Raza M."/>
            <person name="Shah T.M."/>
            <person name="Rai A."/>
            <person name="Jena J.K."/>
        </authorList>
    </citation>
    <scope>NUCLEOTIDE SEQUENCE [LARGE SCALE GENOMIC DNA]</scope>
    <source>
        <strain evidence="1">DASCIFA01</strain>
        <tissue evidence="1">Testis</tissue>
    </source>
</reference>
<protein>
    <submittedName>
        <fullName evidence="1">Uncharacterized protein</fullName>
    </submittedName>
</protein>
<proteinExistence type="predicted"/>
<dbReference type="EMBL" id="QBIY01013043">
    <property type="protein sequence ID" value="RXN12563.1"/>
    <property type="molecule type" value="Genomic_DNA"/>
</dbReference>
<keyword evidence="2" id="KW-1185">Reference proteome</keyword>
<evidence type="ECO:0000313" key="2">
    <source>
        <dbReference type="Proteomes" id="UP000290572"/>
    </source>
</evidence>
<comment type="caution">
    <text evidence="1">The sequence shown here is derived from an EMBL/GenBank/DDBJ whole genome shotgun (WGS) entry which is preliminary data.</text>
</comment>
<gene>
    <name evidence="1" type="ORF">ROHU_029532</name>
</gene>
<dbReference type="AlphaFoldDB" id="A0A498LYD8"/>
<evidence type="ECO:0000313" key="1">
    <source>
        <dbReference type="EMBL" id="RXN12563.1"/>
    </source>
</evidence>
<name>A0A498LYD8_LABRO</name>
<organism evidence="1 2">
    <name type="scientific">Labeo rohita</name>
    <name type="common">Indian major carp</name>
    <name type="synonym">Cyprinus rohita</name>
    <dbReference type="NCBI Taxonomy" id="84645"/>
    <lineage>
        <taxon>Eukaryota</taxon>
        <taxon>Metazoa</taxon>
        <taxon>Chordata</taxon>
        <taxon>Craniata</taxon>
        <taxon>Vertebrata</taxon>
        <taxon>Euteleostomi</taxon>
        <taxon>Actinopterygii</taxon>
        <taxon>Neopterygii</taxon>
        <taxon>Teleostei</taxon>
        <taxon>Ostariophysi</taxon>
        <taxon>Cypriniformes</taxon>
        <taxon>Cyprinidae</taxon>
        <taxon>Labeoninae</taxon>
        <taxon>Labeonini</taxon>
        <taxon>Labeo</taxon>
    </lineage>
</organism>